<organism evidence="3 4">
    <name type="scientific">Virgibacillus oceani</name>
    <dbReference type="NCBI Taxonomy" id="1479511"/>
    <lineage>
        <taxon>Bacteria</taxon>
        <taxon>Bacillati</taxon>
        <taxon>Bacillota</taxon>
        <taxon>Bacilli</taxon>
        <taxon>Bacillales</taxon>
        <taxon>Bacillaceae</taxon>
        <taxon>Virgibacillus</taxon>
    </lineage>
</organism>
<keyword evidence="1" id="KW-0812">Transmembrane</keyword>
<keyword evidence="1" id="KW-1133">Transmembrane helix</keyword>
<feature type="domain" description="Sporulation stage II protein D amidase enhancer LytB N-terminal" evidence="2">
    <location>
        <begin position="120"/>
        <end position="219"/>
    </location>
</feature>
<comment type="caution">
    <text evidence="3">The sequence shown here is derived from an EMBL/GenBank/DDBJ whole genome shotgun (WGS) entry which is preliminary data.</text>
</comment>
<feature type="transmembrane region" description="Helical" evidence="1">
    <location>
        <begin position="63"/>
        <end position="85"/>
    </location>
</feature>
<evidence type="ECO:0000313" key="4">
    <source>
        <dbReference type="Proteomes" id="UP000622860"/>
    </source>
</evidence>
<proteinExistence type="predicted"/>
<dbReference type="InterPro" id="IPR014225">
    <property type="entry name" value="Spore_II_D_firmicutes"/>
</dbReference>
<sequence>MKKNKYYKTVPKAWKKKKTAMKRKKPMIYDQNKLIAKQRDKPAALHNLKSLNRRSGTWKMPTILLVSILITIILVIPTLIVLPYMNDDDELTVKNEEAPKEVEISLGDSPFSVAVMRANSDQVENVPLETYVSRVVSGEMPVDFELEALKAQALAARTFIVNHMLHQGASDKSDITDTVNDQVYNNEADLRKKWGSDYTKNMNKIKKAVAATKGQILTYNNAPISPAYFSTSNGYTVNSEDYWENELPYLRSVKSPWDTKSPEFLEQEILSIEQVEKGLGVDLPENITVNMTRSDNHRVREMNIAGKSFTGREVREKLDLRSTDFTMEQKSNHLIFKTKGYGHGIGMSQYGANGMAKEGKSYKDIVKYYYQGVSISDINETAPTLVAK</sequence>
<dbReference type="InterPro" id="IPR013486">
    <property type="entry name" value="SpoIID/LytB"/>
</dbReference>
<dbReference type="RefSeq" id="WP_229683238.1">
    <property type="nucleotide sequence ID" value="NZ_BMFR01000022.1"/>
</dbReference>
<keyword evidence="4" id="KW-1185">Reference proteome</keyword>
<keyword evidence="1" id="KW-0472">Membrane</keyword>
<reference evidence="3" key="1">
    <citation type="journal article" date="2014" name="Int. J. Syst. Evol. Microbiol.">
        <title>Complete genome sequence of Corynebacterium casei LMG S-19264T (=DSM 44701T), isolated from a smear-ripened cheese.</title>
        <authorList>
            <consortium name="US DOE Joint Genome Institute (JGI-PGF)"/>
            <person name="Walter F."/>
            <person name="Albersmeier A."/>
            <person name="Kalinowski J."/>
            <person name="Ruckert C."/>
        </authorList>
    </citation>
    <scope>NUCLEOTIDE SEQUENCE</scope>
    <source>
        <strain evidence="3">CGMCC 1.12754</strain>
    </source>
</reference>
<evidence type="ECO:0000259" key="2">
    <source>
        <dbReference type="Pfam" id="PF08486"/>
    </source>
</evidence>
<dbReference type="PANTHER" id="PTHR30032">
    <property type="entry name" value="N-ACETYLMURAMOYL-L-ALANINE AMIDASE-RELATED"/>
    <property type="match status" value="1"/>
</dbReference>
<accession>A0A917M9E3</accession>
<dbReference type="NCBIfam" id="TIGR02669">
    <property type="entry name" value="SpoIID_LytB"/>
    <property type="match status" value="1"/>
</dbReference>
<dbReference type="PANTHER" id="PTHR30032:SF4">
    <property type="entry name" value="AMIDASE ENHANCER"/>
    <property type="match status" value="1"/>
</dbReference>
<dbReference type="AlphaFoldDB" id="A0A917M9E3"/>
<evidence type="ECO:0000256" key="1">
    <source>
        <dbReference type="SAM" id="Phobius"/>
    </source>
</evidence>
<protein>
    <submittedName>
        <fullName evidence="3">Stage II sporulation protein D</fullName>
    </submittedName>
</protein>
<dbReference type="Proteomes" id="UP000622860">
    <property type="component" value="Unassembled WGS sequence"/>
</dbReference>
<gene>
    <name evidence="3" type="ORF">GCM10011398_34850</name>
</gene>
<dbReference type="GO" id="GO:0030288">
    <property type="term" value="C:outer membrane-bounded periplasmic space"/>
    <property type="evidence" value="ECO:0007669"/>
    <property type="project" value="TreeGrafter"/>
</dbReference>
<reference evidence="3" key="2">
    <citation type="submission" date="2020-09" db="EMBL/GenBank/DDBJ databases">
        <authorList>
            <person name="Sun Q."/>
            <person name="Zhou Y."/>
        </authorList>
    </citation>
    <scope>NUCLEOTIDE SEQUENCE</scope>
    <source>
        <strain evidence="3">CGMCC 1.12754</strain>
    </source>
</reference>
<dbReference type="GO" id="GO:0030435">
    <property type="term" value="P:sporulation resulting in formation of a cellular spore"/>
    <property type="evidence" value="ECO:0007669"/>
    <property type="project" value="InterPro"/>
</dbReference>
<dbReference type="Pfam" id="PF08486">
    <property type="entry name" value="SpoIID"/>
    <property type="match status" value="1"/>
</dbReference>
<evidence type="ECO:0000313" key="3">
    <source>
        <dbReference type="EMBL" id="GGG86104.1"/>
    </source>
</evidence>
<name>A0A917M9E3_9BACI</name>
<dbReference type="NCBIfam" id="TIGR02870">
    <property type="entry name" value="spore_II_D"/>
    <property type="match status" value="1"/>
</dbReference>
<dbReference type="EMBL" id="BMFR01000022">
    <property type="protein sequence ID" value="GGG86104.1"/>
    <property type="molecule type" value="Genomic_DNA"/>
</dbReference>
<dbReference type="InterPro" id="IPR013693">
    <property type="entry name" value="SpoIID/LytB_N"/>
</dbReference>
<dbReference type="InterPro" id="IPR051922">
    <property type="entry name" value="Bact_Sporulation_Assoc"/>
</dbReference>